<evidence type="ECO:0000256" key="2">
    <source>
        <dbReference type="ARBA" id="ARBA00011738"/>
    </source>
</evidence>
<dbReference type="PANTHER" id="PTHR46481">
    <property type="entry name" value="ZINC FINGER BED DOMAIN-CONTAINING PROTEIN 4"/>
    <property type="match status" value="1"/>
</dbReference>
<feature type="region of interest" description="Disordered" evidence="11">
    <location>
        <begin position="24"/>
        <end position="45"/>
    </location>
</feature>
<dbReference type="GO" id="GO:0046983">
    <property type="term" value="F:protein dimerization activity"/>
    <property type="evidence" value="ECO:0007669"/>
    <property type="project" value="InterPro"/>
</dbReference>
<evidence type="ECO:0000256" key="7">
    <source>
        <dbReference type="ARBA" id="ARBA00023125"/>
    </source>
</evidence>
<feature type="non-terminal residue" evidence="13">
    <location>
        <position position="1"/>
    </location>
</feature>
<dbReference type="SMART" id="SM00614">
    <property type="entry name" value="ZnF_BED"/>
    <property type="match status" value="1"/>
</dbReference>
<feature type="region of interest" description="Disordered" evidence="11">
    <location>
        <begin position="84"/>
        <end position="110"/>
    </location>
</feature>
<feature type="compositionally biased region" description="Basic and acidic residues" evidence="11">
    <location>
        <begin position="88"/>
        <end position="106"/>
    </location>
</feature>
<accession>A0A2H5QKH8</accession>
<keyword evidence="8" id="KW-0804">Transcription</keyword>
<dbReference type="GO" id="GO:0003677">
    <property type="term" value="F:DNA binding"/>
    <property type="evidence" value="ECO:0007669"/>
    <property type="project" value="UniProtKB-KW"/>
</dbReference>
<dbReference type="InterPro" id="IPR008906">
    <property type="entry name" value="HATC_C_dom"/>
</dbReference>
<keyword evidence="9" id="KW-0539">Nucleus</keyword>
<dbReference type="SUPFAM" id="SSF57667">
    <property type="entry name" value="beta-beta-alpha zinc fingers"/>
    <property type="match status" value="1"/>
</dbReference>
<dbReference type="InterPro" id="IPR012337">
    <property type="entry name" value="RNaseH-like_sf"/>
</dbReference>
<dbReference type="AlphaFoldDB" id="A0A2H5QKH8"/>
<evidence type="ECO:0000313" key="13">
    <source>
        <dbReference type="EMBL" id="GAY65129.1"/>
    </source>
</evidence>
<proteinExistence type="predicted"/>
<dbReference type="Pfam" id="PF05699">
    <property type="entry name" value="Dimer_Tnp_hAT"/>
    <property type="match status" value="1"/>
</dbReference>
<dbReference type="PANTHER" id="PTHR46481:SF10">
    <property type="entry name" value="ZINC FINGER BED DOMAIN-CONTAINING PROTEIN 39"/>
    <property type="match status" value="1"/>
</dbReference>
<evidence type="ECO:0000256" key="10">
    <source>
        <dbReference type="PROSITE-ProRule" id="PRU00027"/>
    </source>
</evidence>
<comment type="caution">
    <text evidence="13">The sequence shown here is derived from an EMBL/GenBank/DDBJ whole genome shotgun (WGS) entry which is preliminary data.</text>
</comment>
<dbReference type="Pfam" id="PF14372">
    <property type="entry name" value="hAT-like_RNase-H"/>
    <property type="match status" value="1"/>
</dbReference>
<dbReference type="SUPFAM" id="SSF53098">
    <property type="entry name" value="Ribonuclease H-like"/>
    <property type="match status" value="1"/>
</dbReference>
<protein>
    <recommendedName>
        <fullName evidence="12">BED-type domain-containing protein</fullName>
    </recommendedName>
</protein>
<dbReference type="GO" id="GO:0008270">
    <property type="term" value="F:zinc ion binding"/>
    <property type="evidence" value="ECO:0007669"/>
    <property type="project" value="UniProtKB-KW"/>
</dbReference>
<evidence type="ECO:0000259" key="12">
    <source>
        <dbReference type="PROSITE" id="PS50808"/>
    </source>
</evidence>
<comment type="subunit">
    <text evidence="2">Homodimer.</text>
</comment>
<keyword evidence="4 10" id="KW-0863">Zinc-finger</keyword>
<feature type="domain" description="BED-type" evidence="12">
    <location>
        <begin position="41"/>
        <end position="95"/>
    </location>
</feature>
<organism evidence="13 14">
    <name type="scientific">Citrus unshiu</name>
    <name type="common">Satsuma mandarin</name>
    <name type="synonym">Citrus nobilis var. unshiu</name>
    <dbReference type="NCBI Taxonomy" id="55188"/>
    <lineage>
        <taxon>Eukaryota</taxon>
        <taxon>Viridiplantae</taxon>
        <taxon>Streptophyta</taxon>
        <taxon>Embryophyta</taxon>
        <taxon>Tracheophyta</taxon>
        <taxon>Spermatophyta</taxon>
        <taxon>Magnoliopsida</taxon>
        <taxon>eudicotyledons</taxon>
        <taxon>Gunneridae</taxon>
        <taxon>Pentapetalae</taxon>
        <taxon>rosids</taxon>
        <taxon>malvids</taxon>
        <taxon>Sapindales</taxon>
        <taxon>Rutaceae</taxon>
        <taxon>Aurantioideae</taxon>
        <taxon>Citrus</taxon>
    </lineage>
</organism>
<dbReference type="InterPro" id="IPR003656">
    <property type="entry name" value="Znf_BED"/>
</dbReference>
<evidence type="ECO:0000313" key="14">
    <source>
        <dbReference type="Proteomes" id="UP000236630"/>
    </source>
</evidence>
<dbReference type="InterPro" id="IPR052035">
    <property type="entry name" value="ZnF_BED_domain_contain"/>
</dbReference>
<dbReference type="PROSITE" id="PS50808">
    <property type="entry name" value="ZF_BED"/>
    <property type="match status" value="1"/>
</dbReference>
<keyword evidence="6" id="KW-0805">Transcription regulation</keyword>
<evidence type="ECO:0000256" key="5">
    <source>
        <dbReference type="ARBA" id="ARBA00022833"/>
    </source>
</evidence>
<dbReference type="STRING" id="55188.A0A2H5QKH8"/>
<evidence type="ECO:0000256" key="4">
    <source>
        <dbReference type="ARBA" id="ARBA00022771"/>
    </source>
</evidence>
<gene>
    <name evidence="13" type="ORF">CUMW_238860</name>
</gene>
<keyword evidence="14" id="KW-1185">Reference proteome</keyword>
<dbReference type="InterPro" id="IPR036236">
    <property type="entry name" value="Znf_C2H2_sf"/>
</dbReference>
<dbReference type="GO" id="GO:0009791">
    <property type="term" value="P:post-embryonic development"/>
    <property type="evidence" value="ECO:0007669"/>
    <property type="project" value="UniProtKB-ARBA"/>
</dbReference>
<evidence type="ECO:0000256" key="3">
    <source>
        <dbReference type="ARBA" id="ARBA00022723"/>
    </source>
</evidence>
<evidence type="ECO:0000256" key="1">
    <source>
        <dbReference type="ARBA" id="ARBA00004123"/>
    </source>
</evidence>
<keyword evidence="7" id="KW-0238">DNA-binding</keyword>
<keyword evidence="5" id="KW-0862">Zinc</keyword>
<evidence type="ECO:0000256" key="9">
    <source>
        <dbReference type="ARBA" id="ARBA00023242"/>
    </source>
</evidence>
<dbReference type="EMBL" id="BDQV01000455">
    <property type="protein sequence ID" value="GAY65129.1"/>
    <property type="molecule type" value="Genomic_DNA"/>
</dbReference>
<name>A0A2H5QKH8_CITUN</name>
<reference evidence="13 14" key="1">
    <citation type="journal article" date="2017" name="Front. Genet.">
        <title>Draft sequencing of the heterozygous diploid genome of Satsuma (Citrus unshiu Marc.) using a hybrid assembly approach.</title>
        <authorList>
            <person name="Shimizu T."/>
            <person name="Tanizawa Y."/>
            <person name="Mochizuki T."/>
            <person name="Nagasaki H."/>
            <person name="Yoshioka T."/>
            <person name="Toyoda A."/>
            <person name="Fujiyama A."/>
            <person name="Kaminuma E."/>
            <person name="Nakamura Y."/>
        </authorList>
    </citation>
    <scope>NUCLEOTIDE SEQUENCE [LARGE SCALE GENOMIC DNA]</scope>
    <source>
        <strain evidence="14">cv. Miyagawa wase</strain>
    </source>
</reference>
<comment type="subcellular location">
    <subcellularLocation>
        <location evidence="1">Nucleus</location>
    </subcellularLocation>
</comment>
<dbReference type="InterPro" id="IPR025525">
    <property type="entry name" value="hAT-like_transposase_RNase-H"/>
</dbReference>
<evidence type="ECO:0000256" key="11">
    <source>
        <dbReference type="SAM" id="MobiDB-lite"/>
    </source>
</evidence>
<evidence type="ECO:0000256" key="6">
    <source>
        <dbReference type="ARBA" id="ARBA00023015"/>
    </source>
</evidence>
<sequence length="610" mass="70925">AGSATLIQFYQYFQAANSSLKLVTATGHGGSSSSSANKKRNRTSKVWDEMTEVNRGGKVKAACKHCKKEFPADSKDGTTRLWNHLHRCRDNPKRKGPGGRDRDDQHQSLSPSIKTKELASLIKEKEKSIRGLIKHWFVPWVFISRRDEILQLLKSRKDEILQLYQEEKENLCQFLKKLSCRFTLQIANGRVLVVHYIDDCWERQSKIISFWEDPLDDFENLVEAVKQSCLDWKIDTNICFLLHVERNDSEDERHDAIVEMLRGLSQRRSPPFASCLPDAGYFEDYIDSKLWAVDYLRDGIESLEWCADYVHNKDRRFFLLDGAVKQAISGLSIDTTFWGLLKFFETIVGLEVGLKEFFSELEKLDSDFRSVNLTKQKWDEVTATLEHLKFLEYVADIFLWNARDIPIIVDLPYVHNILTDRCNHLIEDCLFCQEVMEGAIDLFFSKHYLVRVIAVILDPRFKMDGLQLRYKEIYGSDADRYLEKVNKDFRDVYNEYAPPDSSNSKLYEMLDAMGRPSSSKSELDRYFDLLKVPRDKQFDILAWWRSNAPSFPTLARMARDYLALEITAADDDAREALFYLIDDVDYIKYDLPEIITPLLLLKGFLSSVEN</sequence>
<evidence type="ECO:0000256" key="8">
    <source>
        <dbReference type="ARBA" id="ARBA00023163"/>
    </source>
</evidence>
<dbReference type="GO" id="GO:0005634">
    <property type="term" value="C:nucleus"/>
    <property type="evidence" value="ECO:0007669"/>
    <property type="project" value="UniProtKB-SubCell"/>
</dbReference>
<keyword evidence="3" id="KW-0479">Metal-binding</keyword>
<dbReference type="Proteomes" id="UP000236630">
    <property type="component" value="Unassembled WGS sequence"/>
</dbReference>
<dbReference type="Pfam" id="PF02892">
    <property type="entry name" value="zf-BED"/>
    <property type="match status" value="1"/>
</dbReference>